<reference evidence="1 2" key="1">
    <citation type="submission" date="2021-03" db="EMBL/GenBank/DDBJ databases">
        <title>Draft genome and methylome analysis of Thiotrix fructosivoruns ATCC 49748.</title>
        <authorList>
            <person name="Fomenkov A."/>
            <person name="Grabovich M.Y."/>
            <person name="Roberts R.J."/>
        </authorList>
    </citation>
    <scope>NUCLEOTIDE SEQUENCE [LARGE SCALE GENOMIC DNA]</scope>
    <source>
        <strain evidence="1 2">ATCC 49748</strain>
    </source>
</reference>
<evidence type="ECO:0000313" key="2">
    <source>
        <dbReference type="Proteomes" id="UP000664466"/>
    </source>
</evidence>
<proteinExistence type="predicted"/>
<evidence type="ECO:0000313" key="1">
    <source>
        <dbReference type="EMBL" id="MBO0613810.1"/>
    </source>
</evidence>
<sequence length="56" mass="6674">MPYFPLDNLLNRKYEFHDTKLSPIVRKARHAIALDEPAIFTMSPTWNYPTRLNRRG</sequence>
<dbReference type="EMBL" id="JAFMPM010000007">
    <property type="protein sequence ID" value="MBO0613810.1"/>
    <property type="molecule type" value="Genomic_DNA"/>
</dbReference>
<name>A0ABS3ILA7_9GAMM</name>
<dbReference type="Proteomes" id="UP000664466">
    <property type="component" value="Unassembled WGS sequence"/>
</dbReference>
<protein>
    <submittedName>
        <fullName evidence="1">DUF2235 domain-containing protein</fullName>
    </submittedName>
</protein>
<organism evidence="1 2">
    <name type="scientific">Thiothrix fructosivorans</name>
    <dbReference type="NCBI Taxonomy" id="111770"/>
    <lineage>
        <taxon>Bacteria</taxon>
        <taxon>Pseudomonadati</taxon>
        <taxon>Pseudomonadota</taxon>
        <taxon>Gammaproteobacteria</taxon>
        <taxon>Thiotrichales</taxon>
        <taxon>Thiotrichaceae</taxon>
        <taxon>Thiothrix</taxon>
    </lineage>
</organism>
<gene>
    <name evidence="1" type="ORF">J1836_12930</name>
</gene>
<accession>A0ABS3ILA7</accession>
<keyword evidence="2" id="KW-1185">Reference proteome</keyword>
<comment type="caution">
    <text evidence="1">The sequence shown here is derived from an EMBL/GenBank/DDBJ whole genome shotgun (WGS) entry which is preliminary data.</text>
</comment>